<gene>
    <name evidence="1" type="ORF">S01H1_37378</name>
</gene>
<evidence type="ECO:0000313" key="1">
    <source>
        <dbReference type="EMBL" id="GAG11928.1"/>
    </source>
</evidence>
<feature type="non-terminal residue" evidence="1">
    <location>
        <position position="1"/>
    </location>
</feature>
<dbReference type="EMBL" id="BARS01023476">
    <property type="protein sequence ID" value="GAG11928.1"/>
    <property type="molecule type" value="Genomic_DNA"/>
</dbReference>
<proteinExistence type="predicted"/>
<name>X0VHH7_9ZZZZ</name>
<organism evidence="1">
    <name type="scientific">marine sediment metagenome</name>
    <dbReference type="NCBI Taxonomy" id="412755"/>
    <lineage>
        <taxon>unclassified sequences</taxon>
        <taxon>metagenomes</taxon>
        <taxon>ecological metagenomes</taxon>
    </lineage>
</organism>
<reference evidence="1" key="1">
    <citation type="journal article" date="2014" name="Front. Microbiol.">
        <title>High frequency of phylogenetically diverse reductive dehalogenase-homologous genes in deep subseafloor sedimentary metagenomes.</title>
        <authorList>
            <person name="Kawai M."/>
            <person name="Futagami T."/>
            <person name="Toyoda A."/>
            <person name="Takaki Y."/>
            <person name="Nishi S."/>
            <person name="Hori S."/>
            <person name="Arai W."/>
            <person name="Tsubouchi T."/>
            <person name="Morono Y."/>
            <person name="Uchiyama I."/>
            <person name="Ito T."/>
            <person name="Fujiyama A."/>
            <person name="Inagaki F."/>
            <person name="Takami H."/>
        </authorList>
    </citation>
    <scope>NUCLEOTIDE SEQUENCE</scope>
    <source>
        <strain evidence="1">Expedition CK06-06</strain>
    </source>
</reference>
<comment type="caution">
    <text evidence="1">The sequence shown here is derived from an EMBL/GenBank/DDBJ whole genome shotgun (WGS) entry which is preliminary data.</text>
</comment>
<protein>
    <submittedName>
        <fullName evidence="1">Uncharacterized protein</fullName>
    </submittedName>
</protein>
<accession>X0VHH7</accession>
<dbReference type="AlphaFoldDB" id="X0VHH7"/>
<sequence>PNKEFEKRFKTVEQELEKEITALIKGGVNKHEQ</sequence>